<keyword evidence="7" id="KW-0408">Iron</keyword>
<evidence type="ECO:0000256" key="4">
    <source>
        <dbReference type="ARBA" id="ARBA00022723"/>
    </source>
</evidence>
<feature type="transmembrane region" description="Helical" evidence="12">
    <location>
        <begin position="114"/>
        <end position="134"/>
    </location>
</feature>
<proteinExistence type="predicted"/>
<dbReference type="RefSeq" id="WP_116775099.1">
    <property type="nucleotide sequence ID" value="NZ_QDKG01000002.1"/>
</dbReference>
<evidence type="ECO:0000313" key="14">
    <source>
        <dbReference type="Proteomes" id="UP000245627"/>
    </source>
</evidence>
<evidence type="ECO:0000256" key="7">
    <source>
        <dbReference type="ARBA" id="ARBA00023004"/>
    </source>
</evidence>
<evidence type="ECO:0000256" key="9">
    <source>
        <dbReference type="ARBA" id="ARBA00023136"/>
    </source>
</evidence>
<keyword evidence="6" id="KW-0560">Oxidoreductase</keyword>
<organism evidence="13 14">
    <name type="scientific">Sphingobacterium corticibacter</name>
    <dbReference type="NCBI Taxonomy" id="2171749"/>
    <lineage>
        <taxon>Bacteria</taxon>
        <taxon>Pseudomonadati</taxon>
        <taxon>Bacteroidota</taxon>
        <taxon>Sphingobacteriia</taxon>
        <taxon>Sphingobacteriales</taxon>
        <taxon>Sphingobacteriaceae</taxon>
        <taxon>Sphingobacterium</taxon>
    </lineage>
</organism>
<dbReference type="EMBL" id="QDKG01000002">
    <property type="protein sequence ID" value="PVH25526.1"/>
    <property type="molecule type" value="Genomic_DNA"/>
</dbReference>
<dbReference type="GO" id="GO:0046872">
    <property type="term" value="F:metal ion binding"/>
    <property type="evidence" value="ECO:0007669"/>
    <property type="project" value="UniProtKB-KW"/>
</dbReference>
<dbReference type="InterPro" id="IPR050450">
    <property type="entry name" value="COX15/CtaA_HemeA_synthase"/>
</dbReference>
<gene>
    <name evidence="13" type="ORF">DC487_06150</name>
</gene>
<reference evidence="13 14" key="1">
    <citation type="submission" date="2018-04" db="EMBL/GenBank/DDBJ databases">
        <title>Sphingobacterium cortibacter sp. nov.</title>
        <authorList>
            <person name="Li Y."/>
        </authorList>
    </citation>
    <scope>NUCLEOTIDE SEQUENCE [LARGE SCALE GENOMIC DNA]</scope>
    <source>
        <strain evidence="13 14">2c-3</strain>
    </source>
</reference>
<feature type="transmembrane region" description="Helical" evidence="12">
    <location>
        <begin position="322"/>
        <end position="342"/>
    </location>
</feature>
<name>A0A2T8HJ98_9SPHI</name>
<dbReference type="OrthoDB" id="1447144at2"/>
<feature type="transmembrane region" description="Helical" evidence="12">
    <location>
        <begin position="293"/>
        <end position="316"/>
    </location>
</feature>
<dbReference type="GO" id="GO:0016020">
    <property type="term" value="C:membrane"/>
    <property type="evidence" value="ECO:0007669"/>
    <property type="project" value="UniProtKB-SubCell"/>
</dbReference>
<protein>
    <submittedName>
        <fullName evidence="13">Heme A synthase</fullName>
    </submittedName>
</protein>
<dbReference type="PANTHER" id="PTHR35457:SF1">
    <property type="entry name" value="HEME A SYNTHASE"/>
    <property type="match status" value="1"/>
</dbReference>
<dbReference type="Proteomes" id="UP000245627">
    <property type="component" value="Unassembled WGS sequence"/>
</dbReference>
<dbReference type="PANTHER" id="PTHR35457">
    <property type="entry name" value="HEME A SYNTHASE"/>
    <property type="match status" value="1"/>
</dbReference>
<keyword evidence="10" id="KW-1015">Disulfide bond</keyword>
<feature type="transmembrane region" description="Helical" evidence="12">
    <location>
        <begin position="141"/>
        <end position="161"/>
    </location>
</feature>
<keyword evidence="4" id="KW-0479">Metal-binding</keyword>
<comment type="caution">
    <text evidence="13">The sequence shown here is derived from an EMBL/GenBank/DDBJ whole genome shotgun (WGS) entry which is preliminary data.</text>
</comment>
<keyword evidence="9 12" id="KW-0472">Membrane</keyword>
<evidence type="ECO:0000256" key="12">
    <source>
        <dbReference type="SAM" id="Phobius"/>
    </source>
</evidence>
<comment type="subcellular location">
    <subcellularLocation>
        <location evidence="1">Membrane</location>
        <topology evidence="1">Multi-pass membrane protein</topology>
    </subcellularLocation>
</comment>
<evidence type="ECO:0000256" key="1">
    <source>
        <dbReference type="ARBA" id="ARBA00004141"/>
    </source>
</evidence>
<evidence type="ECO:0000256" key="3">
    <source>
        <dbReference type="ARBA" id="ARBA00022692"/>
    </source>
</evidence>
<keyword evidence="3 12" id="KW-0812">Transmembrane</keyword>
<evidence type="ECO:0000256" key="11">
    <source>
        <dbReference type="ARBA" id="ARBA00023444"/>
    </source>
</evidence>
<dbReference type="GO" id="GO:0016491">
    <property type="term" value="F:oxidoreductase activity"/>
    <property type="evidence" value="ECO:0007669"/>
    <property type="project" value="UniProtKB-KW"/>
</dbReference>
<accession>A0A2T8HJ98</accession>
<evidence type="ECO:0000256" key="5">
    <source>
        <dbReference type="ARBA" id="ARBA00022989"/>
    </source>
</evidence>
<dbReference type="Pfam" id="PF02628">
    <property type="entry name" value="COX15-CtaA"/>
    <property type="match status" value="2"/>
</dbReference>
<dbReference type="GO" id="GO:0006784">
    <property type="term" value="P:heme A biosynthetic process"/>
    <property type="evidence" value="ECO:0007669"/>
    <property type="project" value="InterPro"/>
</dbReference>
<keyword evidence="8" id="KW-0350">Heme biosynthesis</keyword>
<evidence type="ECO:0000256" key="8">
    <source>
        <dbReference type="ARBA" id="ARBA00023133"/>
    </source>
</evidence>
<evidence type="ECO:0000256" key="6">
    <source>
        <dbReference type="ARBA" id="ARBA00023002"/>
    </source>
</evidence>
<feature type="transmembrane region" description="Helical" evidence="12">
    <location>
        <begin position="173"/>
        <end position="194"/>
    </location>
</feature>
<evidence type="ECO:0000256" key="2">
    <source>
        <dbReference type="ARBA" id="ARBA00022475"/>
    </source>
</evidence>
<feature type="transmembrane region" description="Helical" evidence="12">
    <location>
        <begin position="12"/>
        <end position="30"/>
    </location>
</feature>
<feature type="transmembrane region" description="Helical" evidence="12">
    <location>
        <begin position="215"/>
        <end position="232"/>
    </location>
</feature>
<comment type="pathway">
    <text evidence="11">Porphyrin-containing compound metabolism.</text>
</comment>
<dbReference type="AlphaFoldDB" id="A0A2T8HJ98"/>
<dbReference type="InterPro" id="IPR003780">
    <property type="entry name" value="COX15/CtaA_fam"/>
</dbReference>
<evidence type="ECO:0000313" key="13">
    <source>
        <dbReference type="EMBL" id="PVH25526.1"/>
    </source>
</evidence>
<sequence>MYPATEKRFVIANRITIIFLFLVIAAGGIVRSTGSGMGCPDWPKCFNRVIPPTDISQLPEGYEQQYVEGRQKKNERFAKIVQRFGFQKEAEQIRTDPSILVHEEFNAAKTWTEYINRLVGVIVGFCLLATAYFSFQYKKSIPAITIWSVLNLFVVVIQAWLGSIVVSTNLMPWIITIHMVLALVILAIAIYTFYLATTKRNKSLLVNQSSVGIKWLAASSLLVLFIQIIMGTEVRELVDVLRGQDIPRSGWIEAIGASYDYHRILGYITFGLTLVMCWMIKNRFNKESIQSKYALIVIILAVVQMGSGIILARFALPPYMQTTHLVVASLFFGAQYYLMLLMTKAKV</sequence>
<evidence type="ECO:0000256" key="10">
    <source>
        <dbReference type="ARBA" id="ARBA00023157"/>
    </source>
</evidence>
<feature type="transmembrane region" description="Helical" evidence="12">
    <location>
        <begin position="264"/>
        <end position="281"/>
    </location>
</feature>
<keyword evidence="2" id="KW-1003">Cell membrane</keyword>
<keyword evidence="14" id="KW-1185">Reference proteome</keyword>
<keyword evidence="5 12" id="KW-1133">Transmembrane helix</keyword>